<dbReference type="EMBL" id="LUTY01000396">
    <property type="protein sequence ID" value="OAD23392.1"/>
    <property type="molecule type" value="Genomic_DNA"/>
</dbReference>
<proteinExistence type="predicted"/>
<reference evidence="1 2" key="1">
    <citation type="submission" date="2016-05" db="EMBL/GenBank/DDBJ databases">
        <title>Single-cell genome of chain-forming Candidatus Thiomargarita nelsonii and comparison to other large sulfur-oxidizing bacteria.</title>
        <authorList>
            <person name="Winkel M."/>
            <person name="Salman V."/>
            <person name="Woyke T."/>
            <person name="Schulz-Vogt H."/>
            <person name="Richter M."/>
            <person name="Flood B."/>
            <person name="Bailey J."/>
            <person name="Amann R."/>
            <person name="Mussmann M."/>
        </authorList>
    </citation>
    <scope>NUCLEOTIDE SEQUENCE [LARGE SCALE GENOMIC DNA]</scope>
    <source>
        <strain evidence="1 2">THI036</strain>
    </source>
</reference>
<evidence type="ECO:0000313" key="1">
    <source>
        <dbReference type="EMBL" id="OAD23392.1"/>
    </source>
</evidence>
<protein>
    <recommendedName>
        <fullName evidence="3">RiboL-PSP-HEPN domain-containing protein</fullName>
    </recommendedName>
</protein>
<comment type="caution">
    <text evidence="1">The sequence shown here is derived from an EMBL/GenBank/DDBJ whole genome shotgun (WGS) entry which is preliminary data.</text>
</comment>
<gene>
    <name evidence="1" type="ORF">THIOM_000779</name>
</gene>
<keyword evidence="2" id="KW-1185">Reference proteome</keyword>
<accession>A0A176S5I3</accession>
<organism evidence="1 2">
    <name type="scientific">Candidatus Thiomargarita nelsonii</name>
    <dbReference type="NCBI Taxonomy" id="1003181"/>
    <lineage>
        <taxon>Bacteria</taxon>
        <taxon>Pseudomonadati</taxon>
        <taxon>Pseudomonadota</taxon>
        <taxon>Gammaproteobacteria</taxon>
        <taxon>Thiotrichales</taxon>
        <taxon>Thiotrichaceae</taxon>
        <taxon>Thiomargarita</taxon>
    </lineage>
</organism>
<dbReference type="AlphaFoldDB" id="A0A176S5I3"/>
<evidence type="ECO:0000313" key="2">
    <source>
        <dbReference type="Proteomes" id="UP000076962"/>
    </source>
</evidence>
<dbReference type="Proteomes" id="UP000076962">
    <property type="component" value="Unassembled WGS sequence"/>
</dbReference>
<evidence type="ECO:0008006" key="3">
    <source>
        <dbReference type="Google" id="ProtNLM"/>
    </source>
</evidence>
<name>A0A176S5I3_9GAMM</name>
<sequence length="209" mass="24180">MSSINPLVPIWAAYQATEDALKMSRRVVHFADRTTETLNALSGDEAETEKAVAFAQYKAGKNFLNRIKIINKTNALTSVKQSADEVRDLFVLSLWATFERFVRDFLQEKGEKIREILPTDLGEFYYRHVYQEIDYWKPEDILDLLKHSLFKGDEQQIGRAKEVLKYRDWVAHGKNPNKMPSSTITPKLAYDRLYDLTETLIAKRSNGTE</sequence>